<reference evidence="1" key="1">
    <citation type="submission" date="2021-05" db="EMBL/GenBank/DDBJ databases">
        <authorList>
            <person name="Pietrasiak N."/>
            <person name="Ward R."/>
            <person name="Stajich J.E."/>
            <person name="Kurbessoian T."/>
        </authorList>
    </citation>
    <scope>NUCLEOTIDE SEQUENCE</scope>
    <source>
        <strain evidence="1">UHER 2000/2452</strain>
    </source>
</reference>
<evidence type="ECO:0000313" key="1">
    <source>
        <dbReference type="EMBL" id="MBW4657217.1"/>
    </source>
</evidence>
<organism evidence="1 2">
    <name type="scientific">Drouetiella hepatica Uher 2000/2452</name>
    <dbReference type="NCBI Taxonomy" id="904376"/>
    <lineage>
        <taxon>Bacteria</taxon>
        <taxon>Bacillati</taxon>
        <taxon>Cyanobacteriota</taxon>
        <taxon>Cyanophyceae</taxon>
        <taxon>Oculatellales</taxon>
        <taxon>Oculatellaceae</taxon>
        <taxon>Drouetiella</taxon>
    </lineage>
</organism>
<dbReference type="InterPro" id="IPR050155">
    <property type="entry name" value="HAD-like_hydrolase_sf"/>
</dbReference>
<dbReference type="InterPro" id="IPR036412">
    <property type="entry name" value="HAD-like_sf"/>
</dbReference>
<dbReference type="PANTHER" id="PTHR43434">
    <property type="entry name" value="PHOSPHOGLYCOLATE PHOSPHATASE"/>
    <property type="match status" value="1"/>
</dbReference>
<dbReference type="InterPro" id="IPR041492">
    <property type="entry name" value="HAD_2"/>
</dbReference>
<dbReference type="Proteomes" id="UP000757435">
    <property type="component" value="Unassembled WGS sequence"/>
</dbReference>
<dbReference type="EMBL" id="JAHHHD010000001">
    <property type="protein sequence ID" value="MBW4657217.1"/>
    <property type="molecule type" value="Genomic_DNA"/>
</dbReference>
<sequence>MPNLPTLLALDFDGVVCDGLIEYFQTSWLTYCQIWKPVDDVPPPGLAERFYHLRPVIETGWEMPLLVRSLLEDIPEAELFAHWATIAQQQLQKLALTPGEIAAQLDGVRDAWINADAEDWLAQQRFYPGVVDRLRQVIQSETQLFIITTKEQRFVRQLLQQQQIEIPESRIFGKEAKQPKADTLRALIQKFTQELDESVTVWFVEDRLKTLHNIAPQPDLAAVKLYLADWGYNTEADREVARQSDRIHLLSLETFVRDFTAWI</sequence>
<dbReference type="GO" id="GO:0008967">
    <property type="term" value="F:phosphoglycolate phosphatase activity"/>
    <property type="evidence" value="ECO:0007669"/>
    <property type="project" value="TreeGrafter"/>
</dbReference>
<dbReference type="Gene3D" id="3.40.50.1000">
    <property type="entry name" value="HAD superfamily/HAD-like"/>
    <property type="match status" value="1"/>
</dbReference>
<protein>
    <submittedName>
        <fullName evidence="1">HAD family hydrolase</fullName>
    </submittedName>
</protein>
<evidence type="ECO:0000313" key="2">
    <source>
        <dbReference type="Proteomes" id="UP000757435"/>
    </source>
</evidence>
<dbReference type="AlphaFoldDB" id="A0A951UKS6"/>
<comment type="caution">
    <text evidence="1">The sequence shown here is derived from an EMBL/GenBank/DDBJ whole genome shotgun (WGS) entry which is preliminary data.</text>
</comment>
<accession>A0A951UKS6</accession>
<dbReference type="Pfam" id="PF13419">
    <property type="entry name" value="HAD_2"/>
    <property type="match status" value="1"/>
</dbReference>
<keyword evidence="1" id="KW-0378">Hydrolase</keyword>
<dbReference type="InterPro" id="IPR023214">
    <property type="entry name" value="HAD_sf"/>
</dbReference>
<reference evidence="1" key="2">
    <citation type="journal article" date="2022" name="Microbiol. Resour. Announc.">
        <title>Metagenome Sequencing to Explore Phylogenomics of Terrestrial Cyanobacteria.</title>
        <authorList>
            <person name="Ward R.D."/>
            <person name="Stajich J.E."/>
            <person name="Johansen J.R."/>
            <person name="Huntemann M."/>
            <person name="Clum A."/>
            <person name="Foster B."/>
            <person name="Foster B."/>
            <person name="Roux S."/>
            <person name="Palaniappan K."/>
            <person name="Varghese N."/>
            <person name="Mukherjee S."/>
            <person name="Reddy T.B.K."/>
            <person name="Daum C."/>
            <person name="Copeland A."/>
            <person name="Chen I.A."/>
            <person name="Ivanova N.N."/>
            <person name="Kyrpides N.C."/>
            <person name="Shapiro N."/>
            <person name="Eloe-Fadrosh E.A."/>
            <person name="Pietrasiak N."/>
        </authorList>
    </citation>
    <scope>NUCLEOTIDE SEQUENCE</scope>
    <source>
        <strain evidence="1">UHER 2000/2452</strain>
    </source>
</reference>
<dbReference type="GO" id="GO:0006281">
    <property type="term" value="P:DNA repair"/>
    <property type="evidence" value="ECO:0007669"/>
    <property type="project" value="TreeGrafter"/>
</dbReference>
<name>A0A951UKS6_9CYAN</name>
<dbReference type="SUPFAM" id="SSF56784">
    <property type="entry name" value="HAD-like"/>
    <property type="match status" value="1"/>
</dbReference>
<dbReference type="GO" id="GO:0005829">
    <property type="term" value="C:cytosol"/>
    <property type="evidence" value="ECO:0007669"/>
    <property type="project" value="TreeGrafter"/>
</dbReference>
<proteinExistence type="predicted"/>
<dbReference type="PANTHER" id="PTHR43434:SF21">
    <property type="entry name" value="SLL0295 PROTEIN"/>
    <property type="match status" value="1"/>
</dbReference>
<gene>
    <name evidence="1" type="ORF">KME15_00955</name>
</gene>